<gene>
    <name evidence="3" type="ORF">BJP34_21365</name>
</gene>
<dbReference type="EMBL" id="CP017599">
    <property type="protein sequence ID" value="AOX01649.1"/>
    <property type="molecule type" value="Genomic_DNA"/>
</dbReference>
<organism evidence="3 4">
    <name type="scientific">Moorena producens PAL-8-15-08-1</name>
    <dbReference type="NCBI Taxonomy" id="1458985"/>
    <lineage>
        <taxon>Bacteria</taxon>
        <taxon>Bacillati</taxon>
        <taxon>Cyanobacteriota</taxon>
        <taxon>Cyanophyceae</taxon>
        <taxon>Coleofasciculales</taxon>
        <taxon>Coleofasciculaceae</taxon>
        <taxon>Moorena</taxon>
    </lineage>
</organism>
<keyword evidence="1" id="KW-0472">Membrane</keyword>
<dbReference type="KEGG" id="mpro:BJP34_21365"/>
<dbReference type="RefSeq" id="WP_070394086.1">
    <property type="nucleotide sequence ID" value="NZ_CP017599.1"/>
</dbReference>
<dbReference type="PANTHER" id="PTHR41533">
    <property type="entry name" value="L,D-TRANSPEPTIDASE HI_1667-RELATED"/>
    <property type="match status" value="1"/>
</dbReference>
<sequence length="395" mass="44035">MIMETLAYLHLALSEEELAYTPAVLTESNQTLFQWLKEYKLVTHHRIYLLLLVAILSIVGMAEEALAQRVLREGRRGADVTQVQRRLRELGYFNRQPTGYFGSITKNAVIRFQRKKGLPADGEVGPRTRALLFPSQTRVAPSGRNVNQFGLRRGSGGSAVTKLQQQLADLGYFNANPTGYFGLATEKAVIRFQRYYGLRADGVVGSQTRTALSNPLFTQPESFGVLPGKMPVPLADNSRQEPIAFGTPIRSSELRRGDRGPEVRRLQEALRSRGFKPGAIDGSYGGQTEDAVFKFQIRNNNLLPTGIADLQTLQALGLIDLISEPEKNRYVVVIPIQNDNVLREVLRQTTLTRENISDNGRGGYFNAGAFSSRSEAESRSYELRSQGFDARVAYF</sequence>
<evidence type="ECO:0000256" key="1">
    <source>
        <dbReference type="SAM" id="Phobius"/>
    </source>
</evidence>
<feature type="domain" description="Peptidoglycan binding-like" evidence="2">
    <location>
        <begin position="157"/>
        <end position="212"/>
    </location>
</feature>
<dbReference type="InterPro" id="IPR052905">
    <property type="entry name" value="LD-transpeptidase_YkuD-like"/>
</dbReference>
<proteinExistence type="predicted"/>
<evidence type="ECO:0000313" key="3">
    <source>
        <dbReference type="EMBL" id="AOX01649.1"/>
    </source>
</evidence>
<feature type="domain" description="Peptidoglycan binding-like" evidence="2">
    <location>
        <begin position="76"/>
        <end position="132"/>
    </location>
</feature>
<dbReference type="AlphaFoldDB" id="A0A1D8TVH2"/>
<name>A0A1D8TVH2_9CYAN</name>
<dbReference type="InterPro" id="IPR036366">
    <property type="entry name" value="PGBDSf"/>
</dbReference>
<feature type="domain" description="Peptidoglycan binding-like" evidence="2">
    <location>
        <begin position="259"/>
        <end position="316"/>
    </location>
</feature>
<reference evidence="4" key="1">
    <citation type="submission" date="2016-10" db="EMBL/GenBank/DDBJ databases">
        <title>Comparative genomics uncovers the prolific and rare metabolic potential of the cyanobacterial genus Moorea.</title>
        <authorList>
            <person name="Leao T."/>
            <person name="Castelao G."/>
            <person name="Korobeynikov A."/>
            <person name="Monroe E.A."/>
            <person name="Podell S."/>
            <person name="Glukhov E."/>
            <person name="Allen E."/>
            <person name="Gerwick W.H."/>
            <person name="Gerwick L."/>
        </authorList>
    </citation>
    <scope>NUCLEOTIDE SEQUENCE [LARGE SCALE GENOMIC DNA]</scope>
    <source>
        <strain evidence="4">PAL-8-15-08-1</strain>
    </source>
</reference>
<dbReference type="SUPFAM" id="SSF47090">
    <property type="entry name" value="PGBD-like"/>
    <property type="match status" value="3"/>
</dbReference>
<evidence type="ECO:0000313" key="4">
    <source>
        <dbReference type="Proteomes" id="UP000177870"/>
    </source>
</evidence>
<dbReference type="InterPro" id="IPR002477">
    <property type="entry name" value="Peptidoglycan-bd-like"/>
</dbReference>
<keyword evidence="1" id="KW-0812">Transmembrane</keyword>
<dbReference type="Proteomes" id="UP000177870">
    <property type="component" value="Chromosome"/>
</dbReference>
<keyword evidence="1" id="KW-1133">Transmembrane helix</keyword>
<evidence type="ECO:0000259" key="2">
    <source>
        <dbReference type="Pfam" id="PF01471"/>
    </source>
</evidence>
<dbReference type="Pfam" id="PF01471">
    <property type="entry name" value="PG_binding_1"/>
    <property type="match status" value="3"/>
</dbReference>
<feature type="transmembrane region" description="Helical" evidence="1">
    <location>
        <begin position="47"/>
        <end position="66"/>
    </location>
</feature>
<dbReference type="STRING" id="1458985.BJP34_21365"/>
<dbReference type="OrthoDB" id="6197780at2"/>
<dbReference type="Gene3D" id="1.10.101.10">
    <property type="entry name" value="PGBD-like superfamily/PGBD"/>
    <property type="match status" value="3"/>
</dbReference>
<accession>A0A1D8TVH2</accession>
<dbReference type="PANTHER" id="PTHR41533:SF1">
    <property type="entry name" value="L,D-TRANSPEPTIDASE YCBB-RELATED"/>
    <property type="match status" value="1"/>
</dbReference>
<dbReference type="InterPro" id="IPR036365">
    <property type="entry name" value="PGBD-like_sf"/>
</dbReference>
<protein>
    <recommendedName>
        <fullName evidence="2">Peptidoglycan binding-like domain-containing protein</fullName>
    </recommendedName>
</protein>